<evidence type="ECO:0008006" key="3">
    <source>
        <dbReference type="Google" id="ProtNLM"/>
    </source>
</evidence>
<sequence length="532" mass="59765">MDPESESELDIIGVSTADRTESHPSLAAIFPQAWQPGGLTRDAKLVRPFGFSPSFLGARVIEDRTSGTSRSHTPKYSETMGMHAAGRQITNYNYYISGGVGGRGGDARDQGTGGGGGAGHGPILYFGETSQETLSPFRTIRLGDLDLLKELRLDGQSSVADRSSRGAGVRRMYHANLVVRQSERKVTVAMYQGDGAEEEWRRDTATYESIRHPNFLQLYGLVNTKKLCAMVFHSGDIVIELIPCDQFLRRFEHSPILTIYIMGYCATEFYEAANYHDSIFPMARLNNLYPDVPLWIRPATGQLCIDLSPGQERDLNLLFDTQNSILRFEKISLDDPKAEALVISSLDEYKYYELCSKGPIARRWRHPNILQLYGLVNTKKLCAIIFHDELIPYTQFRRRFEHSQILTAYIWGYCRTEWNEAVNYYASIFRKSVLAVDYDELTLWIRPATGQLCVDLTRGQEQDNTLFDTAPQDSILRLENISLDDPTAEVLSSNSSVAEEVFDLSATADFALVHAVPVGLQTEDLAHDHETS</sequence>
<name>A0A8H6XA16_9AGAR</name>
<comment type="caution">
    <text evidence="1">The sequence shown here is derived from an EMBL/GenBank/DDBJ whole genome shotgun (WGS) entry which is preliminary data.</text>
</comment>
<keyword evidence="2" id="KW-1185">Reference proteome</keyword>
<accession>A0A8H6XA16</accession>
<dbReference type="AlphaFoldDB" id="A0A8H6XA16"/>
<gene>
    <name evidence="1" type="ORF">MSAN_02272500</name>
</gene>
<proteinExistence type="predicted"/>
<protein>
    <recommendedName>
        <fullName evidence="3">Protein kinase domain-containing protein</fullName>
    </recommendedName>
</protein>
<reference evidence="1" key="1">
    <citation type="submission" date="2020-05" db="EMBL/GenBank/DDBJ databases">
        <title>Mycena genomes resolve the evolution of fungal bioluminescence.</title>
        <authorList>
            <person name="Tsai I.J."/>
        </authorList>
    </citation>
    <scope>NUCLEOTIDE SEQUENCE</scope>
    <source>
        <strain evidence="1">160909Yilan</strain>
    </source>
</reference>
<dbReference type="EMBL" id="JACAZH010000035">
    <property type="protein sequence ID" value="KAF7337202.1"/>
    <property type="molecule type" value="Genomic_DNA"/>
</dbReference>
<evidence type="ECO:0000313" key="2">
    <source>
        <dbReference type="Proteomes" id="UP000623467"/>
    </source>
</evidence>
<organism evidence="1 2">
    <name type="scientific">Mycena sanguinolenta</name>
    <dbReference type="NCBI Taxonomy" id="230812"/>
    <lineage>
        <taxon>Eukaryota</taxon>
        <taxon>Fungi</taxon>
        <taxon>Dikarya</taxon>
        <taxon>Basidiomycota</taxon>
        <taxon>Agaricomycotina</taxon>
        <taxon>Agaricomycetes</taxon>
        <taxon>Agaricomycetidae</taxon>
        <taxon>Agaricales</taxon>
        <taxon>Marasmiineae</taxon>
        <taxon>Mycenaceae</taxon>
        <taxon>Mycena</taxon>
    </lineage>
</organism>
<dbReference type="OrthoDB" id="3063557at2759"/>
<dbReference type="Proteomes" id="UP000623467">
    <property type="component" value="Unassembled WGS sequence"/>
</dbReference>
<evidence type="ECO:0000313" key="1">
    <source>
        <dbReference type="EMBL" id="KAF7337202.1"/>
    </source>
</evidence>